<protein>
    <submittedName>
        <fullName evidence="2">Uncharacterized protein</fullName>
    </submittedName>
</protein>
<feature type="transmembrane region" description="Helical" evidence="1">
    <location>
        <begin position="115"/>
        <end position="136"/>
    </location>
</feature>
<dbReference type="Proteomes" id="UP001295684">
    <property type="component" value="Unassembled WGS sequence"/>
</dbReference>
<evidence type="ECO:0000313" key="2">
    <source>
        <dbReference type="EMBL" id="CAI2381743.1"/>
    </source>
</evidence>
<keyword evidence="1" id="KW-0472">Membrane</keyword>
<organism evidence="2 3">
    <name type="scientific">Euplotes crassus</name>
    <dbReference type="NCBI Taxonomy" id="5936"/>
    <lineage>
        <taxon>Eukaryota</taxon>
        <taxon>Sar</taxon>
        <taxon>Alveolata</taxon>
        <taxon>Ciliophora</taxon>
        <taxon>Intramacronucleata</taxon>
        <taxon>Spirotrichea</taxon>
        <taxon>Hypotrichia</taxon>
        <taxon>Euplotida</taxon>
        <taxon>Euplotidae</taxon>
        <taxon>Moneuplotes</taxon>
    </lineage>
</organism>
<feature type="transmembrane region" description="Helical" evidence="1">
    <location>
        <begin position="143"/>
        <end position="166"/>
    </location>
</feature>
<keyword evidence="1" id="KW-1133">Transmembrane helix</keyword>
<comment type="caution">
    <text evidence="2">The sequence shown here is derived from an EMBL/GenBank/DDBJ whole genome shotgun (WGS) entry which is preliminary data.</text>
</comment>
<evidence type="ECO:0000256" key="1">
    <source>
        <dbReference type="SAM" id="Phobius"/>
    </source>
</evidence>
<keyword evidence="1" id="KW-0812">Transmembrane</keyword>
<dbReference type="AlphaFoldDB" id="A0AAD2D6W3"/>
<keyword evidence="3" id="KW-1185">Reference proteome</keyword>
<sequence length="169" mass="19761">MLLFSNIFDGLFNKFSCSNFSVNSWLYFWLLSLTCPFISLTCLIFCSLRAYKNFRHLRVPFEVFESELEVCFSLDDFCLKPSILTLNQIGLISHCLYLSVYSLCTLVRIEFLPFRFIELFLCIRCIFQCNLVFLMIPFVSFRILFISLSCVLAKACLELLFTSFLICTP</sequence>
<accession>A0AAD2D6W3</accession>
<dbReference type="EMBL" id="CAMPGE010023860">
    <property type="protein sequence ID" value="CAI2381743.1"/>
    <property type="molecule type" value="Genomic_DNA"/>
</dbReference>
<reference evidence="2" key="1">
    <citation type="submission" date="2023-07" db="EMBL/GenBank/DDBJ databases">
        <authorList>
            <consortium name="AG Swart"/>
            <person name="Singh M."/>
            <person name="Singh A."/>
            <person name="Seah K."/>
            <person name="Emmerich C."/>
        </authorList>
    </citation>
    <scope>NUCLEOTIDE SEQUENCE</scope>
    <source>
        <strain evidence="2">DP1</strain>
    </source>
</reference>
<proteinExistence type="predicted"/>
<name>A0AAD2D6W3_EUPCR</name>
<feature type="transmembrane region" description="Helical" evidence="1">
    <location>
        <begin position="26"/>
        <end position="48"/>
    </location>
</feature>
<gene>
    <name evidence="2" type="ORF">ECRASSUSDP1_LOCUS23205</name>
</gene>
<evidence type="ECO:0000313" key="3">
    <source>
        <dbReference type="Proteomes" id="UP001295684"/>
    </source>
</evidence>